<dbReference type="RefSeq" id="WP_377262102.1">
    <property type="nucleotide sequence ID" value="NZ_JBHMAA010000015.1"/>
</dbReference>
<dbReference type="SUPFAM" id="SSF53448">
    <property type="entry name" value="Nucleotide-diphospho-sugar transferases"/>
    <property type="match status" value="1"/>
</dbReference>
<dbReference type="PANTHER" id="PTHR22916">
    <property type="entry name" value="GLYCOSYLTRANSFERASE"/>
    <property type="match status" value="1"/>
</dbReference>
<dbReference type="PANTHER" id="PTHR22916:SF3">
    <property type="entry name" value="UDP-GLCNAC:BETAGAL BETA-1,3-N-ACETYLGLUCOSAMINYLTRANSFERASE-LIKE PROTEIN 1"/>
    <property type="match status" value="1"/>
</dbReference>
<reference evidence="2 3" key="1">
    <citation type="submission" date="2024-09" db="EMBL/GenBank/DDBJ databases">
        <authorList>
            <person name="Sun Q."/>
            <person name="Mori K."/>
        </authorList>
    </citation>
    <scope>NUCLEOTIDE SEQUENCE [LARGE SCALE GENOMIC DNA]</scope>
    <source>
        <strain evidence="2 3">TBRC 4938</strain>
    </source>
</reference>
<dbReference type="Proteomes" id="UP001589692">
    <property type="component" value="Unassembled WGS sequence"/>
</dbReference>
<dbReference type="InterPro" id="IPR001173">
    <property type="entry name" value="Glyco_trans_2-like"/>
</dbReference>
<keyword evidence="3" id="KW-1185">Reference proteome</keyword>
<organism evidence="2 3">
    <name type="scientific">Rhizobium puerariae</name>
    <dbReference type="NCBI Taxonomy" id="1585791"/>
    <lineage>
        <taxon>Bacteria</taxon>
        <taxon>Pseudomonadati</taxon>
        <taxon>Pseudomonadota</taxon>
        <taxon>Alphaproteobacteria</taxon>
        <taxon>Hyphomicrobiales</taxon>
        <taxon>Rhizobiaceae</taxon>
        <taxon>Rhizobium/Agrobacterium group</taxon>
        <taxon>Rhizobium</taxon>
    </lineage>
</organism>
<gene>
    <name evidence="2" type="ORF">ACFFP0_15015</name>
</gene>
<accession>A0ABV6AHT2</accession>
<protein>
    <submittedName>
        <fullName evidence="2">Glycosyltransferase family 2 protein</fullName>
    </submittedName>
</protein>
<dbReference type="CDD" id="cd00761">
    <property type="entry name" value="Glyco_tranf_GTA_type"/>
    <property type="match status" value="1"/>
</dbReference>
<dbReference type="InterPro" id="IPR029044">
    <property type="entry name" value="Nucleotide-diphossugar_trans"/>
</dbReference>
<sequence>MNSIKLSICIPTYNRAESLRDCLDRCVRELDFGFPFEIVISDNASTDHTTSVVQEFIERGAPIRYHKGDENVGMIPNVNSAFRLGRGEYLLYLADDDRLIGEEIAEIVAYLDQNPNTTVCHAPWFITDGVTNTDGRPFYHLAEDVVFPRRSYAEVFNFLFRGHVFPEIAVYRRSAIRSAWAPRSICFFAFPLLAHLLDQGDVAFRKKPFYRQVIRSAINRDRQQGGHDIAMTGWDQYRGGLEYFLYFGIKRGRIGTSLDDRTTQEHLCKVFTMERMAVAIRLLIQRGEYLKSYELLTRMEFSGHGEHQQLKEIRNGLPLAAALETLAWQIKSTAGIRSLIISGFLDTSILKERLMKVGFPEKIEIVGEPAEHTKEFMESAAVLVSAQEQRDHFLELGYLPNMVFSQEDLVQTILV</sequence>
<dbReference type="Pfam" id="PF00535">
    <property type="entry name" value="Glycos_transf_2"/>
    <property type="match status" value="1"/>
</dbReference>
<dbReference type="Gene3D" id="3.90.550.10">
    <property type="entry name" value="Spore Coat Polysaccharide Biosynthesis Protein SpsA, Chain A"/>
    <property type="match status" value="1"/>
</dbReference>
<dbReference type="EMBL" id="JBHMAA010000015">
    <property type="protein sequence ID" value="MFB9950171.1"/>
    <property type="molecule type" value="Genomic_DNA"/>
</dbReference>
<feature type="domain" description="Glycosyltransferase 2-like" evidence="1">
    <location>
        <begin position="7"/>
        <end position="176"/>
    </location>
</feature>
<comment type="caution">
    <text evidence="2">The sequence shown here is derived from an EMBL/GenBank/DDBJ whole genome shotgun (WGS) entry which is preliminary data.</text>
</comment>
<proteinExistence type="predicted"/>
<evidence type="ECO:0000313" key="2">
    <source>
        <dbReference type="EMBL" id="MFB9950171.1"/>
    </source>
</evidence>
<name>A0ABV6AHT2_9HYPH</name>
<evidence type="ECO:0000259" key="1">
    <source>
        <dbReference type="Pfam" id="PF00535"/>
    </source>
</evidence>
<evidence type="ECO:0000313" key="3">
    <source>
        <dbReference type="Proteomes" id="UP001589692"/>
    </source>
</evidence>